<feature type="region of interest" description="Disordered" evidence="1">
    <location>
        <begin position="81"/>
        <end position="133"/>
    </location>
</feature>
<dbReference type="Proteomes" id="UP000314294">
    <property type="component" value="Unassembled WGS sequence"/>
</dbReference>
<keyword evidence="3" id="KW-1185">Reference proteome</keyword>
<dbReference type="EMBL" id="SRLO01000043">
    <property type="protein sequence ID" value="TNN81884.1"/>
    <property type="molecule type" value="Genomic_DNA"/>
</dbReference>
<evidence type="ECO:0000256" key="1">
    <source>
        <dbReference type="SAM" id="MobiDB-lite"/>
    </source>
</evidence>
<dbReference type="AlphaFoldDB" id="A0A4Z2IWE9"/>
<evidence type="ECO:0000313" key="2">
    <source>
        <dbReference type="EMBL" id="TNN81884.1"/>
    </source>
</evidence>
<reference evidence="2 3" key="1">
    <citation type="submission" date="2019-03" db="EMBL/GenBank/DDBJ databases">
        <title>First draft genome of Liparis tanakae, snailfish: a comprehensive survey of snailfish specific genes.</title>
        <authorList>
            <person name="Kim W."/>
            <person name="Song I."/>
            <person name="Jeong J.-H."/>
            <person name="Kim D."/>
            <person name="Kim S."/>
            <person name="Ryu S."/>
            <person name="Song J.Y."/>
            <person name="Lee S.K."/>
        </authorList>
    </citation>
    <scope>NUCLEOTIDE SEQUENCE [LARGE SCALE GENOMIC DNA]</scope>
    <source>
        <tissue evidence="2">Muscle</tissue>
    </source>
</reference>
<gene>
    <name evidence="2" type="ORF">EYF80_007792</name>
</gene>
<comment type="caution">
    <text evidence="2">The sequence shown here is derived from an EMBL/GenBank/DDBJ whole genome shotgun (WGS) entry which is preliminary data.</text>
</comment>
<organism evidence="2 3">
    <name type="scientific">Liparis tanakae</name>
    <name type="common">Tanaka's snailfish</name>
    <dbReference type="NCBI Taxonomy" id="230148"/>
    <lineage>
        <taxon>Eukaryota</taxon>
        <taxon>Metazoa</taxon>
        <taxon>Chordata</taxon>
        <taxon>Craniata</taxon>
        <taxon>Vertebrata</taxon>
        <taxon>Euteleostomi</taxon>
        <taxon>Actinopterygii</taxon>
        <taxon>Neopterygii</taxon>
        <taxon>Teleostei</taxon>
        <taxon>Neoteleostei</taxon>
        <taxon>Acanthomorphata</taxon>
        <taxon>Eupercaria</taxon>
        <taxon>Perciformes</taxon>
        <taxon>Cottioidei</taxon>
        <taxon>Cottales</taxon>
        <taxon>Liparidae</taxon>
        <taxon>Liparis</taxon>
    </lineage>
</organism>
<proteinExistence type="predicted"/>
<name>A0A4Z2IWE9_9TELE</name>
<evidence type="ECO:0000313" key="3">
    <source>
        <dbReference type="Proteomes" id="UP000314294"/>
    </source>
</evidence>
<protein>
    <submittedName>
        <fullName evidence="2">Uncharacterized protein</fullName>
    </submittedName>
</protein>
<sequence length="147" mass="15703">MNLGTLYLSREDATEADDNQDLKIQATASSMTPQTQNRGRRRVCLGLLGAFMPPAAVALRLSGSEHAACAAPPLALLNPPVPPLGSIHDPGQRVMASARPQHRSATQQRRGSRVHELRPGRHTMRSPAGSDIKTSLIQSAILPSCPT</sequence>
<accession>A0A4Z2IWE9</accession>